<evidence type="ECO:0000313" key="2">
    <source>
        <dbReference type="Proteomes" id="UP000183832"/>
    </source>
</evidence>
<dbReference type="Proteomes" id="UP000183832">
    <property type="component" value="Unassembled WGS sequence"/>
</dbReference>
<accession>A0A1J1HVA6</accession>
<gene>
    <name evidence="1" type="ORF">CLUMA_CG005149</name>
</gene>
<evidence type="ECO:0000313" key="1">
    <source>
        <dbReference type="EMBL" id="CRK91482.1"/>
    </source>
</evidence>
<name>A0A1J1HVA6_9DIPT</name>
<reference evidence="1 2" key="1">
    <citation type="submission" date="2015-04" db="EMBL/GenBank/DDBJ databases">
        <authorList>
            <person name="Syromyatnikov M.Y."/>
            <person name="Popov V.N."/>
        </authorList>
    </citation>
    <scope>NUCLEOTIDE SEQUENCE [LARGE SCALE GENOMIC DNA]</scope>
</reference>
<proteinExistence type="predicted"/>
<dbReference type="EMBL" id="CVRI01000021">
    <property type="protein sequence ID" value="CRK91482.1"/>
    <property type="molecule type" value="Genomic_DNA"/>
</dbReference>
<sequence length="69" mass="7983">MVGGHKKFSVNRLIEHNLHEYKIHELRDSHQKKYLKEDKKDSMMNTRCSKSATLAICFLSSHHFAGAKA</sequence>
<keyword evidence="2" id="KW-1185">Reference proteome</keyword>
<dbReference type="AlphaFoldDB" id="A0A1J1HVA6"/>
<organism evidence="1 2">
    <name type="scientific">Clunio marinus</name>
    <dbReference type="NCBI Taxonomy" id="568069"/>
    <lineage>
        <taxon>Eukaryota</taxon>
        <taxon>Metazoa</taxon>
        <taxon>Ecdysozoa</taxon>
        <taxon>Arthropoda</taxon>
        <taxon>Hexapoda</taxon>
        <taxon>Insecta</taxon>
        <taxon>Pterygota</taxon>
        <taxon>Neoptera</taxon>
        <taxon>Endopterygota</taxon>
        <taxon>Diptera</taxon>
        <taxon>Nematocera</taxon>
        <taxon>Chironomoidea</taxon>
        <taxon>Chironomidae</taxon>
        <taxon>Clunio</taxon>
    </lineage>
</organism>
<protein>
    <submittedName>
        <fullName evidence="1">CLUMA_CG005149, isoform A</fullName>
    </submittedName>
</protein>